<dbReference type="PROSITE" id="PS00903">
    <property type="entry name" value="CYT_DCMP_DEAMINASES_1"/>
    <property type="match status" value="1"/>
</dbReference>
<evidence type="ECO:0000259" key="5">
    <source>
        <dbReference type="PROSITE" id="PS51747"/>
    </source>
</evidence>
<dbReference type="PANTHER" id="PTHR11086:SF18">
    <property type="entry name" value="DEOXYCYTIDYLATE DEAMINASE"/>
    <property type="match status" value="1"/>
</dbReference>
<dbReference type="InterPro" id="IPR016193">
    <property type="entry name" value="Cytidine_deaminase-like"/>
</dbReference>
<dbReference type="EMBL" id="NRRL01000001">
    <property type="protein sequence ID" value="MBK1666502.1"/>
    <property type="molecule type" value="Genomic_DNA"/>
</dbReference>
<comment type="similarity">
    <text evidence="1">Belongs to the cytidine and deoxycytidylate deaminase family.</text>
</comment>
<reference evidence="6 7" key="1">
    <citation type="journal article" date="2020" name="Microorganisms">
        <title>Osmotic Adaptation and Compatible Solute Biosynthesis of Phototrophic Bacteria as Revealed from Genome Analyses.</title>
        <authorList>
            <person name="Imhoff J.F."/>
            <person name="Rahn T."/>
            <person name="Kunzel S."/>
            <person name="Keller A."/>
            <person name="Neulinger S.C."/>
        </authorList>
    </citation>
    <scope>NUCLEOTIDE SEQUENCE [LARGE SCALE GENOMIC DNA]</scope>
    <source>
        <strain evidence="6 7">DSM 9895</strain>
    </source>
</reference>
<comment type="caution">
    <text evidence="6">The sequence shown here is derived from an EMBL/GenBank/DDBJ whole genome shotgun (WGS) entry which is preliminary data.</text>
</comment>
<evidence type="ECO:0000256" key="1">
    <source>
        <dbReference type="ARBA" id="ARBA00006576"/>
    </source>
</evidence>
<evidence type="ECO:0000256" key="4">
    <source>
        <dbReference type="ARBA" id="ARBA00022833"/>
    </source>
</evidence>
<dbReference type="InterPro" id="IPR015517">
    <property type="entry name" value="dCMP_deaminase-rel"/>
</dbReference>
<dbReference type="SUPFAM" id="SSF53927">
    <property type="entry name" value="Cytidine deaminase-like"/>
    <property type="match status" value="1"/>
</dbReference>
<keyword evidence="2" id="KW-0479">Metal-binding</keyword>
<dbReference type="InterPro" id="IPR016192">
    <property type="entry name" value="APOBEC/CMP_deaminase_Zn-bd"/>
</dbReference>
<protein>
    <recommendedName>
        <fullName evidence="5">CMP/dCMP-type deaminase domain-containing protein</fullName>
    </recommendedName>
</protein>
<dbReference type="Proteomes" id="UP001296873">
    <property type="component" value="Unassembled WGS sequence"/>
</dbReference>
<evidence type="ECO:0000313" key="6">
    <source>
        <dbReference type="EMBL" id="MBK1666502.1"/>
    </source>
</evidence>
<accession>A0ABS1D959</accession>
<gene>
    <name evidence="6" type="ORF">CKO28_00410</name>
</gene>
<keyword evidence="4" id="KW-0862">Zinc</keyword>
<feature type="domain" description="CMP/dCMP-type deaminase" evidence="5">
    <location>
        <begin position="45"/>
        <end position="174"/>
    </location>
</feature>
<evidence type="ECO:0000313" key="7">
    <source>
        <dbReference type="Proteomes" id="UP001296873"/>
    </source>
</evidence>
<keyword evidence="3" id="KW-0378">Hydrolase</keyword>
<name>A0ABS1D959_9PROT</name>
<dbReference type="PANTHER" id="PTHR11086">
    <property type="entry name" value="DEOXYCYTIDYLATE DEAMINASE-RELATED"/>
    <property type="match status" value="1"/>
</dbReference>
<evidence type="ECO:0000256" key="3">
    <source>
        <dbReference type="ARBA" id="ARBA00022801"/>
    </source>
</evidence>
<dbReference type="PROSITE" id="PS51747">
    <property type="entry name" value="CYT_DCMP_DEAMINASES_2"/>
    <property type="match status" value="1"/>
</dbReference>
<organism evidence="6 7">
    <name type="scientific">Rhodovibrio sodomensis</name>
    <dbReference type="NCBI Taxonomy" id="1088"/>
    <lineage>
        <taxon>Bacteria</taxon>
        <taxon>Pseudomonadati</taxon>
        <taxon>Pseudomonadota</taxon>
        <taxon>Alphaproteobacteria</taxon>
        <taxon>Rhodospirillales</taxon>
        <taxon>Rhodovibrionaceae</taxon>
        <taxon>Rhodovibrio</taxon>
    </lineage>
</organism>
<dbReference type="Pfam" id="PF00383">
    <property type="entry name" value="dCMP_cyt_deam_1"/>
    <property type="match status" value="1"/>
</dbReference>
<evidence type="ECO:0000256" key="2">
    <source>
        <dbReference type="ARBA" id="ARBA00022723"/>
    </source>
</evidence>
<sequence length="236" mass="26289">MSETIDHDLELLQALGILCENEGLEVFDTRLAEMVAARRGAEMSNWDHRGMSEAVQKTAYSKDPRRKVGAYISGARNKPIAWGYNGLPRGIDDSPSRLQVRSAKLKLMAHAERNALDNAEQPVVGATLYCTQIPCAECAKSIVQRGISRVVCPEPDQQVSEYWRQDAAISMIQFAEAGVTLEWYEGPALDLLALRRRLYLMGADAPSLEQIAGGLMQLDEETFKRTLYQLTDTPPF</sequence>
<proteinExistence type="inferred from homology"/>
<dbReference type="InterPro" id="IPR002125">
    <property type="entry name" value="CMP_dCMP_dom"/>
</dbReference>
<keyword evidence="7" id="KW-1185">Reference proteome</keyword>
<dbReference type="RefSeq" id="WP_200338551.1">
    <property type="nucleotide sequence ID" value="NZ_NRRL01000001.1"/>
</dbReference>
<dbReference type="Gene3D" id="3.40.140.10">
    <property type="entry name" value="Cytidine Deaminase, domain 2"/>
    <property type="match status" value="1"/>
</dbReference>